<reference evidence="1" key="1">
    <citation type="submission" date="2018-05" db="EMBL/GenBank/DDBJ databases">
        <authorList>
            <person name="Lanie J.A."/>
            <person name="Ng W.-L."/>
            <person name="Kazmierczak K.M."/>
            <person name="Andrzejewski T.M."/>
            <person name="Davidsen T.M."/>
            <person name="Wayne K.J."/>
            <person name="Tettelin H."/>
            <person name="Glass J.I."/>
            <person name="Rusch D."/>
            <person name="Podicherti R."/>
            <person name="Tsui H.-C.T."/>
            <person name="Winkler M.E."/>
        </authorList>
    </citation>
    <scope>NUCLEOTIDE SEQUENCE</scope>
</reference>
<sequence length="110" mass="12843">KTALLKAFKEYHGLPYDFDFDFVDEHKIVCSELIYRAYSEMLEFDWETVVGKEVVSPLSIARRFKRELGSDKAQFEFVMFLDKPPGETRARFASISECCKSVDRPKAFNE</sequence>
<dbReference type="AlphaFoldDB" id="A0A382RGB4"/>
<organism evidence="1">
    <name type="scientific">marine metagenome</name>
    <dbReference type="NCBI Taxonomy" id="408172"/>
    <lineage>
        <taxon>unclassified sequences</taxon>
        <taxon>metagenomes</taxon>
        <taxon>ecological metagenomes</taxon>
    </lineage>
</organism>
<dbReference type="InterPro" id="IPR038765">
    <property type="entry name" value="Papain-like_cys_pep_sf"/>
</dbReference>
<evidence type="ECO:0000313" key="1">
    <source>
        <dbReference type="EMBL" id="SVC96759.1"/>
    </source>
</evidence>
<proteinExistence type="predicted"/>
<gene>
    <name evidence="1" type="ORF">METZ01_LOCUS349613</name>
</gene>
<dbReference type="SUPFAM" id="SSF54001">
    <property type="entry name" value="Cysteine proteinases"/>
    <property type="match status" value="1"/>
</dbReference>
<dbReference type="Gene3D" id="3.90.1720.10">
    <property type="entry name" value="endopeptidase domain like (from Nostoc punctiforme)"/>
    <property type="match status" value="1"/>
</dbReference>
<dbReference type="EMBL" id="UINC01121529">
    <property type="protein sequence ID" value="SVC96759.1"/>
    <property type="molecule type" value="Genomic_DNA"/>
</dbReference>
<name>A0A382RGB4_9ZZZZ</name>
<feature type="non-terminal residue" evidence="1">
    <location>
        <position position="1"/>
    </location>
</feature>
<protein>
    <submittedName>
        <fullName evidence="1">Uncharacterized protein</fullName>
    </submittedName>
</protein>
<accession>A0A382RGB4</accession>